<dbReference type="EMBL" id="FWZX01000013">
    <property type="protein sequence ID" value="SMF38896.1"/>
    <property type="molecule type" value="Genomic_DNA"/>
</dbReference>
<dbReference type="Pfam" id="PF08402">
    <property type="entry name" value="TOBE_2"/>
    <property type="match status" value="1"/>
</dbReference>
<dbReference type="SUPFAM" id="SSF52540">
    <property type="entry name" value="P-loop containing nucleoside triphosphate hydrolases"/>
    <property type="match status" value="1"/>
</dbReference>
<dbReference type="InterPro" id="IPR017871">
    <property type="entry name" value="ABC_transporter-like_CS"/>
</dbReference>
<evidence type="ECO:0000256" key="1">
    <source>
        <dbReference type="ARBA" id="ARBA00005417"/>
    </source>
</evidence>
<dbReference type="GO" id="GO:0016887">
    <property type="term" value="F:ATP hydrolysis activity"/>
    <property type="evidence" value="ECO:0007669"/>
    <property type="project" value="InterPro"/>
</dbReference>
<dbReference type="GO" id="GO:0055052">
    <property type="term" value="C:ATP-binding cassette (ABC) transporter complex, substrate-binding subunit-containing"/>
    <property type="evidence" value="ECO:0007669"/>
    <property type="project" value="TreeGrafter"/>
</dbReference>
<evidence type="ECO:0000256" key="3">
    <source>
        <dbReference type="ARBA" id="ARBA00022475"/>
    </source>
</evidence>
<evidence type="ECO:0000256" key="2">
    <source>
        <dbReference type="ARBA" id="ARBA00022448"/>
    </source>
</evidence>
<keyword evidence="6" id="KW-1278">Translocase</keyword>
<dbReference type="Gene3D" id="2.40.50.140">
    <property type="entry name" value="Nucleic acid-binding proteins"/>
    <property type="match status" value="1"/>
</dbReference>
<dbReference type="Pfam" id="PF00005">
    <property type="entry name" value="ABC_tran"/>
    <property type="match status" value="1"/>
</dbReference>
<dbReference type="GO" id="GO:0140359">
    <property type="term" value="F:ABC-type transporter activity"/>
    <property type="evidence" value="ECO:0007669"/>
    <property type="project" value="UniProtKB-ARBA"/>
</dbReference>
<name>A0A1Y6C0B1_9PROT</name>
<evidence type="ECO:0000256" key="4">
    <source>
        <dbReference type="ARBA" id="ARBA00022741"/>
    </source>
</evidence>
<dbReference type="Gene3D" id="3.40.50.300">
    <property type="entry name" value="P-loop containing nucleotide triphosphate hydrolases"/>
    <property type="match status" value="1"/>
</dbReference>
<evidence type="ECO:0000313" key="10">
    <source>
        <dbReference type="Proteomes" id="UP000192917"/>
    </source>
</evidence>
<evidence type="ECO:0000256" key="7">
    <source>
        <dbReference type="ARBA" id="ARBA00023136"/>
    </source>
</evidence>
<dbReference type="PROSITE" id="PS00211">
    <property type="entry name" value="ABC_TRANSPORTER_1"/>
    <property type="match status" value="1"/>
</dbReference>
<dbReference type="AlphaFoldDB" id="A0A1Y6C0B1"/>
<keyword evidence="5 9" id="KW-0067">ATP-binding</keyword>
<dbReference type="InterPro" id="IPR013611">
    <property type="entry name" value="Transp-assoc_OB_typ2"/>
</dbReference>
<keyword evidence="7" id="KW-0472">Membrane</keyword>
<dbReference type="InterPro" id="IPR012340">
    <property type="entry name" value="NA-bd_OB-fold"/>
</dbReference>
<dbReference type="Gene3D" id="2.40.50.100">
    <property type="match status" value="1"/>
</dbReference>
<dbReference type="PANTHER" id="PTHR43875">
    <property type="entry name" value="MALTODEXTRIN IMPORT ATP-BINDING PROTEIN MSMX"/>
    <property type="match status" value="1"/>
</dbReference>
<gene>
    <name evidence="9" type="ORF">SAMN05428998_11384</name>
</gene>
<dbReference type="InterPro" id="IPR047641">
    <property type="entry name" value="ABC_transpr_MalK/UgpC-like"/>
</dbReference>
<proteinExistence type="inferred from homology"/>
<organism evidence="9 10">
    <name type="scientific">Tistlia consotensis USBA 355</name>
    <dbReference type="NCBI Taxonomy" id="560819"/>
    <lineage>
        <taxon>Bacteria</taxon>
        <taxon>Pseudomonadati</taxon>
        <taxon>Pseudomonadota</taxon>
        <taxon>Alphaproteobacteria</taxon>
        <taxon>Rhodospirillales</taxon>
        <taxon>Rhodovibrionaceae</taxon>
        <taxon>Tistlia</taxon>
    </lineage>
</organism>
<dbReference type="PROSITE" id="PS50893">
    <property type="entry name" value="ABC_TRANSPORTER_2"/>
    <property type="match status" value="1"/>
</dbReference>
<dbReference type="InterPro" id="IPR027417">
    <property type="entry name" value="P-loop_NTPase"/>
</dbReference>
<sequence>MVSVRYQHLHKAFGDGSVALQDFSLEVADGEFLTFLGPSGCGKTTTLRMTAGLETPTSGEIFFGERPVVDLPPGRRNIAMVFQSYALYPHMTVQQNLEYPLRKQGVARDERARRATALAATLQLDALLHRRPKHLSGGQQQRVALGRALIREPEVFLLDEPLSNLDAELRTQMRAELIQLHRRIGRTMIYVTHDQVEAMTMSTRIAVMSKGELQQVGTPLEIYREPRNRFVAAFVGSPAMNFVEGGIELRDGRAVFRAAGLEVALPDARSARLAGLARASGVLAGIRPEHLSLEPGSGEGRVLVVEAMGHEDIVTAETPAGRIVVRSAGTATAAAGDLVPLRVDPEKLHLFDAASGERLAC</sequence>
<dbReference type="Proteomes" id="UP000192917">
    <property type="component" value="Unassembled WGS sequence"/>
</dbReference>
<dbReference type="SUPFAM" id="SSF50331">
    <property type="entry name" value="MOP-like"/>
    <property type="match status" value="1"/>
</dbReference>
<reference evidence="9 10" key="1">
    <citation type="submission" date="2017-04" db="EMBL/GenBank/DDBJ databases">
        <authorList>
            <person name="Afonso C.L."/>
            <person name="Miller P.J."/>
            <person name="Scott M.A."/>
            <person name="Spackman E."/>
            <person name="Goraichik I."/>
            <person name="Dimitrov K.M."/>
            <person name="Suarez D.L."/>
            <person name="Swayne D.E."/>
        </authorList>
    </citation>
    <scope>NUCLEOTIDE SEQUENCE [LARGE SCALE GENOMIC DNA]</scope>
    <source>
        <strain evidence="9 10">USBA 355</strain>
    </source>
</reference>
<keyword evidence="2" id="KW-0813">Transport</keyword>
<protein>
    <submittedName>
        <fullName evidence="9">Carbohydrate ABC transporter ATP-binding protein, CUT1 family</fullName>
    </submittedName>
</protein>
<comment type="similarity">
    <text evidence="1">Belongs to the ABC transporter superfamily.</text>
</comment>
<dbReference type="GO" id="GO:0005524">
    <property type="term" value="F:ATP binding"/>
    <property type="evidence" value="ECO:0007669"/>
    <property type="project" value="UniProtKB-KW"/>
</dbReference>
<evidence type="ECO:0000256" key="5">
    <source>
        <dbReference type="ARBA" id="ARBA00022840"/>
    </source>
</evidence>
<evidence type="ECO:0000313" key="9">
    <source>
        <dbReference type="EMBL" id="SMF38896.1"/>
    </source>
</evidence>
<dbReference type="InterPro" id="IPR003593">
    <property type="entry name" value="AAA+_ATPase"/>
</dbReference>
<dbReference type="PANTHER" id="PTHR43875:SF15">
    <property type="entry name" value="TREHALOSE IMPORT ATP-BINDING PROTEIN SUGC"/>
    <property type="match status" value="1"/>
</dbReference>
<dbReference type="InterPro" id="IPR003439">
    <property type="entry name" value="ABC_transporter-like_ATP-bd"/>
</dbReference>
<dbReference type="FunFam" id="3.40.50.300:FF:000042">
    <property type="entry name" value="Maltose/maltodextrin ABC transporter, ATP-binding protein"/>
    <property type="match status" value="1"/>
</dbReference>
<keyword evidence="10" id="KW-1185">Reference proteome</keyword>
<dbReference type="STRING" id="560819.SAMN05428998_11384"/>
<keyword evidence="4" id="KW-0547">Nucleotide-binding</keyword>
<dbReference type="RefSeq" id="WP_085123761.1">
    <property type="nucleotide sequence ID" value="NZ_FWZX01000013.1"/>
</dbReference>
<accession>A0A1Y6C0B1</accession>
<feature type="domain" description="ABC transporter" evidence="8">
    <location>
        <begin position="4"/>
        <end position="235"/>
    </location>
</feature>
<keyword evidence="3" id="KW-1003">Cell membrane</keyword>
<evidence type="ECO:0000256" key="6">
    <source>
        <dbReference type="ARBA" id="ARBA00022967"/>
    </source>
</evidence>
<dbReference type="SMART" id="SM00382">
    <property type="entry name" value="AAA"/>
    <property type="match status" value="1"/>
</dbReference>
<evidence type="ECO:0000259" key="8">
    <source>
        <dbReference type="PROSITE" id="PS50893"/>
    </source>
</evidence>
<dbReference type="InterPro" id="IPR008995">
    <property type="entry name" value="Mo/tungstate-bd_C_term_dom"/>
</dbReference>